<reference evidence="2" key="2">
    <citation type="submission" date="2020-05" db="EMBL/GenBank/DDBJ databases">
        <authorList>
            <person name="Kim H.-S."/>
            <person name="Proctor R.H."/>
            <person name="Brown D.W."/>
        </authorList>
    </citation>
    <scope>NUCLEOTIDE SEQUENCE</scope>
    <source>
        <strain evidence="2">NRRL 20472</strain>
    </source>
</reference>
<feature type="compositionally biased region" description="Low complexity" evidence="1">
    <location>
        <begin position="231"/>
        <end position="248"/>
    </location>
</feature>
<feature type="compositionally biased region" description="Low complexity" evidence="1">
    <location>
        <begin position="152"/>
        <end position="181"/>
    </location>
</feature>
<proteinExistence type="predicted"/>
<feature type="region of interest" description="Disordered" evidence="1">
    <location>
        <begin position="226"/>
        <end position="370"/>
    </location>
</feature>
<evidence type="ECO:0000313" key="3">
    <source>
        <dbReference type="Proteomes" id="UP000622797"/>
    </source>
</evidence>
<dbReference type="AlphaFoldDB" id="A0A8H4U3L9"/>
<dbReference type="Proteomes" id="UP000622797">
    <property type="component" value="Unassembled WGS sequence"/>
</dbReference>
<sequence length="479" mass="52180">MVTPLSPESFHISITNTLMGRDPVLPDCAELPADSNAMKTAELEGSSAQAVSSSSVGDESSGYESGMSSSENQSVCNKKGGNKCTKNKCAKGCCTGKARRVKVVSSSEAETSENAETTESAGDETTEESHSSSVKAKKNKNKSKKKGKAAKAKSSTENESSAQTEDASTDADTSAKSSKASNNVDTNWSISEDCRLRSMKEAGETWNFIASSLCKGKNDVRARWKVLQSQTTTSEPTTEAETGNATTEAETEGETNPEENKTDNQENEESKEEEEASSKGKAKVKVKGKEKANNAKTETKTNSSVNNKWHKGTRNNKVATENKKAKARAKAKTSKKSASSIASGEEASVESPNVESSESSSRFGYGDPEKQQEMKYLQDHIYGELYPVEIHPKPDAYLGKRDCELLATIDSKYKRSRWLEMQANFYNVTGRMVPLEAIRARCERAEAEEEERAAGRKLASRINKVEKWIAKQTHEDSES</sequence>
<evidence type="ECO:0000256" key="1">
    <source>
        <dbReference type="SAM" id="MobiDB-lite"/>
    </source>
</evidence>
<reference evidence="2" key="1">
    <citation type="journal article" date="2020" name="BMC Genomics">
        <title>Correction to: Identification and distribution of gene clusters required for synthesis of sphingolipid metabolism inhibitors in diverse species of the filamentous fungus Fusarium.</title>
        <authorList>
            <person name="Kim H.S."/>
            <person name="Lohmar J.M."/>
            <person name="Busman M."/>
            <person name="Brown D.W."/>
            <person name="Naumann T.A."/>
            <person name="Divon H.H."/>
            <person name="Lysoe E."/>
            <person name="Uhlig S."/>
            <person name="Proctor R.H."/>
        </authorList>
    </citation>
    <scope>NUCLEOTIDE SEQUENCE</scope>
    <source>
        <strain evidence="2">NRRL 20472</strain>
    </source>
</reference>
<gene>
    <name evidence="2" type="ORF">FSARC_3808</name>
</gene>
<feature type="compositionally biased region" description="Basic residues" evidence="1">
    <location>
        <begin position="135"/>
        <end position="151"/>
    </location>
</feature>
<keyword evidence="3" id="KW-1185">Reference proteome</keyword>
<dbReference type="OrthoDB" id="5154006at2759"/>
<protein>
    <recommendedName>
        <fullName evidence="4">Myb-like domain-containing protein</fullName>
    </recommendedName>
</protein>
<feature type="compositionally biased region" description="Low complexity" evidence="1">
    <location>
        <begin position="105"/>
        <end position="120"/>
    </location>
</feature>
<comment type="caution">
    <text evidence="2">The sequence shown here is derived from an EMBL/GenBank/DDBJ whole genome shotgun (WGS) entry which is preliminary data.</text>
</comment>
<feature type="compositionally biased region" description="Basic residues" evidence="1">
    <location>
        <begin position="325"/>
        <end position="335"/>
    </location>
</feature>
<evidence type="ECO:0008006" key="4">
    <source>
        <dbReference type="Google" id="ProtNLM"/>
    </source>
</evidence>
<dbReference type="EMBL" id="JABEXW010000184">
    <property type="protein sequence ID" value="KAF4968873.1"/>
    <property type="molecule type" value="Genomic_DNA"/>
</dbReference>
<accession>A0A8H4U3L9</accession>
<feature type="region of interest" description="Disordered" evidence="1">
    <location>
        <begin position="39"/>
        <end position="191"/>
    </location>
</feature>
<feature type="compositionally biased region" description="Low complexity" evidence="1">
    <location>
        <begin position="46"/>
        <end position="84"/>
    </location>
</feature>
<feature type="compositionally biased region" description="Basic and acidic residues" evidence="1">
    <location>
        <begin position="287"/>
        <end position="299"/>
    </location>
</feature>
<organism evidence="2 3">
    <name type="scientific">Fusarium sarcochroum</name>
    <dbReference type="NCBI Taxonomy" id="1208366"/>
    <lineage>
        <taxon>Eukaryota</taxon>
        <taxon>Fungi</taxon>
        <taxon>Dikarya</taxon>
        <taxon>Ascomycota</taxon>
        <taxon>Pezizomycotina</taxon>
        <taxon>Sordariomycetes</taxon>
        <taxon>Hypocreomycetidae</taxon>
        <taxon>Hypocreales</taxon>
        <taxon>Nectriaceae</taxon>
        <taxon>Fusarium</taxon>
        <taxon>Fusarium lateritium species complex</taxon>
    </lineage>
</organism>
<feature type="compositionally biased region" description="Low complexity" evidence="1">
    <location>
        <begin position="336"/>
        <end position="361"/>
    </location>
</feature>
<evidence type="ECO:0000313" key="2">
    <source>
        <dbReference type="EMBL" id="KAF4968873.1"/>
    </source>
</evidence>
<name>A0A8H4U3L9_9HYPO</name>
<feature type="compositionally biased region" description="Acidic residues" evidence="1">
    <location>
        <begin position="265"/>
        <end position="275"/>
    </location>
</feature>